<reference evidence="1 2" key="1">
    <citation type="submission" date="2020-03" db="EMBL/GenBank/DDBJ databases">
        <title>Dissostichus mawsoni Genome sequencing and assembly.</title>
        <authorList>
            <person name="Park H."/>
        </authorList>
    </citation>
    <scope>NUCLEOTIDE SEQUENCE [LARGE SCALE GENOMIC DNA]</scope>
    <source>
        <strain evidence="1">DM0001</strain>
        <tissue evidence="1">Muscle</tissue>
    </source>
</reference>
<dbReference type="AlphaFoldDB" id="A0A7J5YVC0"/>
<accession>A0A7J5YVC0</accession>
<dbReference type="OrthoDB" id="10664515at2759"/>
<name>A0A7J5YVC0_DISMA</name>
<evidence type="ECO:0000313" key="2">
    <source>
        <dbReference type="Proteomes" id="UP000518266"/>
    </source>
</evidence>
<comment type="caution">
    <text evidence="1">The sequence shown here is derived from an EMBL/GenBank/DDBJ whole genome shotgun (WGS) entry which is preliminary data.</text>
</comment>
<keyword evidence="2" id="KW-1185">Reference proteome</keyword>
<proteinExistence type="predicted"/>
<dbReference type="Proteomes" id="UP000518266">
    <property type="component" value="Unassembled WGS sequence"/>
</dbReference>
<dbReference type="EMBL" id="JAAKFY010000009">
    <property type="protein sequence ID" value="KAF3852447.1"/>
    <property type="molecule type" value="Genomic_DNA"/>
</dbReference>
<evidence type="ECO:0000313" key="1">
    <source>
        <dbReference type="EMBL" id="KAF3852447.1"/>
    </source>
</evidence>
<sequence>MKRRTRMKMLDTNTTMPITSSRPMFQEVETKSLRTSARSSHICPLNPSEQLHLYEPYVFWHWPPLEQGFLMHSSTSLRHLKNTSEFSVGLSLQYGPNWHLNTKQAYRGTDPPVAAGVAGAALGRCEGTAWAYVHEVLQHGVGPLSLGVQRQLLAVQADGLHAAAQPVGDGQAATVASRGQLAYMPAEINAVVEGEKAGDRCLGETKLRRAVLYVDIALLSREMTSSQKLNGQSTPAHSFCTTRTIRTPAHQLHLTPPDPCDVPQCPLEVTPEVPDEFLRGDISKAHCNRVVQSLTCCLSDVHGDVSRRGEAPVGHRHVERVVTHIEGAQGDDFTIGGGH</sequence>
<gene>
    <name evidence="1" type="ORF">F7725_005802</name>
</gene>
<organism evidence="1 2">
    <name type="scientific">Dissostichus mawsoni</name>
    <name type="common">Antarctic cod</name>
    <dbReference type="NCBI Taxonomy" id="36200"/>
    <lineage>
        <taxon>Eukaryota</taxon>
        <taxon>Metazoa</taxon>
        <taxon>Chordata</taxon>
        <taxon>Craniata</taxon>
        <taxon>Vertebrata</taxon>
        <taxon>Euteleostomi</taxon>
        <taxon>Actinopterygii</taxon>
        <taxon>Neopterygii</taxon>
        <taxon>Teleostei</taxon>
        <taxon>Neoteleostei</taxon>
        <taxon>Acanthomorphata</taxon>
        <taxon>Eupercaria</taxon>
        <taxon>Perciformes</taxon>
        <taxon>Notothenioidei</taxon>
        <taxon>Nototheniidae</taxon>
        <taxon>Dissostichus</taxon>
    </lineage>
</organism>
<protein>
    <submittedName>
        <fullName evidence="1">Uncharacterized protein</fullName>
    </submittedName>
</protein>